<proteinExistence type="predicted"/>
<evidence type="ECO:0000313" key="1">
    <source>
        <dbReference type="RefSeq" id="XP_016481273.1"/>
    </source>
</evidence>
<dbReference type="PANTHER" id="PTHR33067">
    <property type="entry name" value="RNA-DIRECTED DNA POLYMERASE-RELATED"/>
    <property type="match status" value="1"/>
</dbReference>
<sequence>MEQWMQLQDFWDRLNPSRRLLNSAVACSLMKKTPEEIVTLLSELSKDAEQWSTDQWDQRISTRVQQVESSVAMQAQIVAMAKDIKQLTMAQETIKAVSLSSGTTLTDPVVEARPEVVNKQTGTPSKGVKSKKARVVRYKRRLKSRHMPALPFPQKMKREKLDKCFWRYLEMLQKLYVNIPLIECHIAKQIPQKCGDPGSFTIPCSLRSEKFDKALYEFWGIYKSMPLSVFRKLEGEIGVIKSIPVSLQLADQTTILPEEIIEDILMWVDKFVFPVNFIVVDMEVKNEVPLILGRPFLCTDRAILDIYEGKLMLRADNEKVVFQVKRMMKFPQ</sequence>
<dbReference type="KEGG" id="nta:107802313"/>
<dbReference type="InterPro" id="IPR021109">
    <property type="entry name" value="Peptidase_aspartic_dom_sf"/>
</dbReference>
<dbReference type="RefSeq" id="XP_016481273.1">
    <property type="nucleotide sequence ID" value="XM_016625787.1"/>
</dbReference>
<dbReference type="PaxDb" id="4097-A0A1S4AXQ1"/>
<gene>
    <name evidence="1" type="primary">LOC107802313</name>
</gene>
<dbReference type="Gene3D" id="2.40.70.10">
    <property type="entry name" value="Acid Proteases"/>
    <property type="match status" value="1"/>
</dbReference>
<protein>
    <submittedName>
        <fullName evidence="1">Uncharacterized protein</fullName>
    </submittedName>
</protein>
<dbReference type="CDD" id="cd00303">
    <property type="entry name" value="retropepsin_like"/>
    <property type="match status" value="1"/>
</dbReference>
<name>A0A1S4AXQ1_TOBAC</name>
<dbReference type="AlphaFoldDB" id="A0A1S4AXQ1"/>
<dbReference type="PANTHER" id="PTHR33067:SF31">
    <property type="entry name" value="RNA-DIRECTED DNA POLYMERASE"/>
    <property type="match status" value="1"/>
</dbReference>
<organism evidence="1">
    <name type="scientific">Nicotiana tabacum</name>
    <name type="common">Common tobacco</name>
    <dbReference type="NCBI Taxonomy" id="4097"/>
    <lineage>
        <taxon>Eukaryota</taxon>
        <taxon>Viridiplantae</taxon>
        <taxon>Streptophyta</taxon>
        <taxon>Embryophyta</taxon>
        <taxon>Tracheophyta</taxon>
        <taxon>Spermatophyta</taxon>
        <taxon>Magnoliopsida</taxon>
        <taxon>eudicotyledons</taxon>
        <taxon>Gunneridae</taxon>
        <taxon>Pentapetalae</taxon>
        <taxon>asterids</taxon>
        <taxon>lamiids</taxon>
        <taxon>Solanales</taxon>
        <taxon>Solanaceae</taxon>
        <taxon>Nicotianoideae</taxon>
        <taxon>Nicotianeae</taxon>
        <taxon>Nicotiana</taxon>
    </lineage>
</organism>
<reference evidence="1" key="1">
    <citation type="submission" date="2025-08" db="UniProtKB">
        <authorList>
            <consortium name="RefSeq"/>
        </authorList>
    </citation>
    <scope>IDENTIFICATION</scope>
</reference>
<accession>A0A1S4AXQ1</accession>